<name>A0A8X6JXK0_TRICU</name>
<evidence type="ECO:0000313" key="1">
    <source>
        <dbReference type="EMBL" id="GFR21561.1"/>
    </source>
</evidence>
<reference evidence="1" key="1">
    <citation type="submission" date="2020-07" db="EMBL/GenBank/DDBJ databases">
        <title>Multicomponent nature underlies the extraordinary mechanical properties of spider dragline silk.</title>
        <authorList>
            <person name="Kono N."/>
            <person name="Nakamura H."/>
            <person name="Mori M."/>
            <person name="Yoshida Y."/>
            <person name="Ohtoshi R."/>
            <person name="Malay A.D."/>
            <person name="Moran D.A.P."/>
            <person name="Tomita M."/>
            <person name="Numata K."/>
            <person name="Arakawa K."/>
        </authorList>
    </citation>
    <scope>NUCLEOTIDE SEQUENCE</scope>
</reference>
<sequence>MIPFIFVAVLLGTFIVFIRSFLCRKKCSQQLPGIKLGLFYVLRDWTTAFKYLALNDGLPAFYHYMQFLKKRTEQLRQQQLFCVWCFYKRYICFIKSEAVK</sequence>
<keyword evidence="2" id="KW-1185">Reference proteome</keyword>
<proteinExistence type="predicted"/>
<dbReference type="AlphaFoldDB" id="A0A8X6JXK0"/>
<dbReference type="EMBL" id="BMAO01028046">
    <property type="protein sequence ID" value="GFR21561.1"/>
    <property type="molecule type" value="Genomic_DNA"/>
</dbReference>
<evidence type="ECO:0000313" key="2">
    <source>
        <dbReference type="Proteomes" id="UP000887116"/>
    </source>
</evidence>
<feature type="non-terminal residue" evidence="1">
    <location>
        <position position="1"/>
    </location>
</feature>
<gene>
    <name evidence="1" type="ORF">TNCT_2721</name>
</gene>
<protein>
    <submittedName>
        <fullName evidence="1">Uncharacterized protein</fullName>
    </submittedName>
</protein>
<comment type="caution">
    <text evidence="1">The sequence shown here is derived from an EMBL/GenBank/DDBJ whole genome shotgun (WGS) entry which is preliminary data.</text>
</comment>
<accession>A0A8X6JXK0</accession>
<organism evidence="1 2">
    <name type="scientific">Trichonephila clavata</name>
    <name type="common">Joro spider</name>
    <name type="synonym">Nephila clavata</name>
    <dbReference type="NCBI Taxonomy" id="2740835"/>
    <lineage>
        <taxon>Eukaryota</taxon>
        <taxon>Metazoa</taxon>
        <taxon>Ecdysozoa</taxon>
        <taxon>Arthropoda</taxon>
        <taxon>Chelicerata</taxon>
        <taxon>Arachnida</taxon>
        <taxon>Araneae</taxon>
        <taxon>Araneomorphae</taxon>
        <taxon>Entelegynae</taxon>
        <taxon>Araneoidea</taxon>
        <taxon>Nephilidae</taxon>
        <taxon>Trichonephila</taxon>
    </lineage>
</organism>
<dbReference type="Proteomes" id="UP000887116">
    <property type="component" value="Unassembled WGS sequence"/>
</dbReference>